<dbReference type="PROSITE" id="PS00518">
    <property type="entry name" value="ZF_RING_1"/>
    <property type="match status" value="1"/>
</dbReference>
<keyword evidence="2 4" id="KW-0863">Zinc-finger</keyword>
<feature type="domain" description="RING-type" evidence="6">
    <location>
        <begin position="4"/>
        <end position="48"/>
    </location>
</feature>
<dbReference type="STRING" id="5627.A0A1C7MF70"/>
<dbReference type="EMBL" id="LUGG01000006">
    <property type="protein sequence ID" value="OBZ73654.1"/>
    <property type="molecule type" value="Genomic_DNA"/>
</dbReference>
<sequence length="253" mass="28246">MPTCIVCLDTLKDPAALPCGHVFCHECIVRVIRTITPYTNQHFCPTCKHPYNIAQVDPALVPHHLRPHVSPSVRKLHLEYNIPSTMKSPSSSSECEMLRAENASLKTCCFVWRKRAAVHAAATLGLVGLARLARDHAIKMKQERDEIRTRYNALKIRYEEEMLISTFPPDRSPRPICPLTSAISLLIPSAVPPVSDDSYYSDCPDCQPMKRKREKSPERSCKRSNSTSPTISPLAPSAEVAVAKYLQGSLTLQ</sequence>
<dbReference type="SUPFAM" id="SSF57850">
    <property type="entry name" value="RING/U-box"/>
    <property type="match status" value="1"/>
</dbReference>
<keyword evidence="3" id="KW-0862">Zinc</keyword>
<dbReference type="OMA" id="PTCIICL"/>
<dbReference type="Pfam" id="PF00097">
    <property type="entry name" value="zf-C3HC4"/>
    <property type="match status" value="1"/>
</dbReference>
<gene>
    <name evidence="7" type="ORF">A0H81_06277</name>
</gene>
<evidence type="ECO:0000313" key="8">
    <source>
        <dbReference type="Proteomes" id="UP000092993"/>
    </source>
</evidence>
<dbReference type="InterPro" id="IPR013083">
    <property type="entry name" value="Znf_RING/FYVE/PHD"/>
</dbReference>
<dbReference type="AlphaFoldDB" id="A0A1C7MF70"/>
<dbReference type="InterPro" id="IPR017907">
    <property type="entry name" value="Znf_RING_CS"/>
</dbReference>
<comment type="caution">
    <text evidence="7">The sequence shown here is derived from an EMBL/GenBank/DDBJ whole genome shotgun (WGS) entry which is preliminary data.</text>
</comment>
<dbReference type="InterPro" id="IPR001841">
    <property type="entry name" value="Znf_RING"/>
</dbReference>
<reference evidence="7 8" key="1">
    <citation type="submission" date="2016-03" db="EMBL/GenBank/DDBJ databases">
        <title>Whole genome sequencing of Grifola frondosa 9006-11.</title>
        <authorList>
            <person name="Min B."/>
            <person name="Park H."/>
            <person name="Kim J.-G."/>
            <person name="Cho H."/>
            <person name="Oh Y.-L."/>
            <person name="Kong W.-S."/>
            <person name="Choi I.-G."/>
        </authorList>
    </citation>
    <scope>NUCLEOTIDE SEQUENCE [LARGE SCALE GENOMIC DNA]</scope>
    <source>
        <strain evidence="7 8">9006-11</strain>
    </source>
</reference>
<evidence type="ECO:0000259" key="6">
    <source>
        <dbReference type="PROSITE" id="PS50089"/>
    </source>
</evidence>
<keyword evidence="8" id="KW-1185">Reference proteome</keyword>
<organism evidence="7 8">
    <name type="scientific">Grifola frondosa</name>
    <name type="common">Maitake</name>
    <name type="synonym">Polyporus frondosus</name>
    <dbReference type="NCBI Taxonomy" id="5627"/>
    <lineage>
        <taxon>Eukaryota</taxon>
        <taxon>Fungi</taxon>
        <taxon>Dikarya</taxon>
        <taxon>Basidiomycota</taxon>
        <taxon>Agaricomycotina</taxon>
        <taxon>Agaricomycetes</taxon>
        <taxon>Polyporales</taxon>
        <taxon>Grifolaceae</taxon>
        <taxon>Grifola</taxon>
    </lineage>
</organism>
<accession>A0A1C7MF70</accession>
<evidence type="ECO:0000256" key="5">
    <source>
        <dbReference type="SAM" id="MobiDB-lite"/>
    </source>
</evidence>
<dbReference type="OrthoDB" id="6270329at2759"/>
<name>A0A1C7MF70_GRIFR</name>
<dbReference type="PROSITE" id="PS50089">
    <property type="entry name" value="ZF_RING_2"/>
    <property type="match status" value="1"/>
</dbReference>
<evidence type="ECO:0000256" key="3">
    <source>
        <dbReference type="ARBA" id="ARBA00022833"/>
    </source>
</evidence>
<dbReference type="Proteomes" id="UP000092993">
    <property type="component" value="Unassembled WGS sequence"/>
</dbReference>
<evidence type="ECO:0000256" key="1">
    <source>
        <dbReference type="ARBA" id="ARBA00022723"/>
    </source>
</evidence>
<evidence type="ECO:0000256" key="4">
    <source>
        <dbReference type="PROSITE-ProRule" id="PRU00175"/>
    </source>
</evidence>
<dbReference type="GO" id="GO:0008270">
    <property type="term" value="F:zinc ion binding"/>
    <property type="evidence" value="ECO:0007669"/>
    <property type="project" value="UniProtKB-KW"/>
</dbReference>
<dbReference type="InterPro" id="IPR018957">
    <property type="entry name" value="Znf_C3HC4_RING-type"/>
</dbReference>
<feature type="region of interest" description="Disordered" evidence="5">
    <location>
        <begin position="206"/>
        <end position="233"/>
    </location>
</feature>
<dbReference type="SMART" id="SM00184">
    <property type="entry name" value="RING"/>
    <property type="match status" value="1"/>
</dbReference>
<evidence type="ECO:0000313" key="7">
    <source>
        <dbReference type="EMBL" id="OBZ73654.1"/>
    </source>
</evidence>
<keyword evidence="1" id="KW-0479">Metal-binding</keyword>
<protein>
    <recommendedName>
        <fullName evidence="6">RING-type domain-containing protein</fullName>
    </recommendedName>
</protein>
<proteinExistence type="predicted"/>
<dbReference type="Gene3D" id="3.30.40.10">
    <property type="entry name" value="Zinc/RING finger domain, C3HC4 (zinc finger)"/>
    <property type="match status" value="1"/>
</dbReference>
<evidence type="ECO:0000256" key="2">
    <source>
        <dbReference type="ARBA" id="ARBA00022771"/>
    </source>
</evidence>